<evidence type="ECO:0000313" key="1">
    <source>
        <dbReference type="EMBL" id="MFI1964957.1"/>
    </source>
</evidence>
<dbReference type="InterPro" id="IPR006311">
    <property type="entry name" value="TAT_signal"/>
</dbReference>
<reference evidence="1 2" key="1">
    <citation type="submission" date="2024-10" db="EMBL/GenBank/DDBJ databases">
        <title>The Natural Products Discovery Center: Release of the First 8490 Sequenced Strains for Exploring Actinobacteria Biosynthetic Diversity.</title>
        <authorList>
            <person name="Kalkreuter E."/>
            <person name="Kautsar S.A."/>
            <person name="Yang D."/>
            <person name="Bader C.D."/>
            <person name="Teijaro C.N."/>
            <person name="Fluegel L."/>
            <person name="Davis C.M."/>
            <person name="Simpson J.R."/>
            <person name="Lauterbach L."/>
            <person name="Steele A.D."/>
            <person name="Gui C."/>
            <person name="Meng S."/>
            <person name="Li G."/>
            <person name="Viehrig K."/>
            <person name="Ye F."/>
            <person name="Su P."/>
            <person name="Kiefer A.F."/>
            <person name="Nichols A."/>
            <person name="Cepeda A.J."/>
            <person name="Yan W."/>
            <person name="Fan B."/>
            <person name="Jiang Y."/>
            <person name="Adhikari A."/>
            <person name="Zheng C.-J."/>
            <person name="Schuster L."/>
            <person name="Cowan T.M."/>
            <person name="Smanski M.J."/>
            <person name="Chevrette M.G."/>
            <person name="De Carvalho L.P.S."/>
            <person name="Shen B."/>
        </authorList>
    </citation>
    <scope>NUCLEOTIDE SEQUENCE [LARGE SCALE GENOMIC DNA]</scope>
    <source>
        <strain evidence="1 2">NPDC020327</strain>
    </source>
</reference>
<dbReference type="Proteomes" id="UP001611548">
    <property type="component" value="Unassembled WGS sequence"/>
</dbReference>
<gene>
    <name evidence="1" type="ORF">ACH429_12720</name>
</gene>
<evidence type="ECO:0000313" key="2">
    <source>
        <dbReference type="Proteomes" id="UP001611548"/>
    </source>
</evidence>
<dbReference type="PROSITE" id="PS51257">
    <property type="entry name" value="PROKAR_LIPOPROTEIN"/>
    <property type="match status" value="1"/>
</dbReference>
<dbReference type="SUPFAM" id="SSF53850">
    <property type="entry name" value="Periplasmic binding protein-like II"/>
    <property type="match status" value="1"/>
</dbReference>
<dbReference type="EMBL" id="JBIRWE010000004">
    <property type="protein sequence ID" value="MFI1964957.1"/>
    <property type="molecule type" value="Genomic_DNA"/>
</dbReference>
<dbReference type="PROSITE" id="PS51318">
    <property type="entry name" value="TAT"/>
    <property type="match status" value="1"/>
</dbReference>
<keyword evidence="2" id="KW-1185">Reference proteome</keyword>
<name>A0ABW7UQR7_9ACTN</name>
<dbReference type="InterPro" id="IPR006059">
    <property type="entry name" value="SBP"/>
</dbReference>
<proteinExistence type="predicted"/>
<dbReference type="PANTHER" id="PTHR43649:SF14">
    <property type="entry name" value="BLR3389 PROTEIN"/>
    <property type="match status" value="1"/>
</dbReference>
<dbReference type="Pfam" id="PF01547">
    <property type="entry name" value="SBP_bac_1"/>
    <property type="match status" value="1"/>
</dbReference>
<comment type="caution">
    <text evidence="1">The sequence shown here is derived from an EMBL/GenBank/DDBJ whole genome shotgun (WGS) entry which is preliminary data.</text>
</comment>
<organism evidence="1 2">
    <name type="scientific">Streptomyces pathocidini</name>
    <dbReference type="NCBI Taxonomy" id="1650571"/>
    <lineage>
        <taxon>Bacteria</taxon>
        <taxon>Bacillati</taxon>
        <taxon>Actinomycetota</taxon>
        <taxon>Actinomycetes</taxon>
        <taxon>Kitasatosporales</taxon>
        <taxon>Streptomycetaceae</taxon>
        <taxon>Streptomyces</taxon>
    </lineage>
</organism>
<accession>A0ABW7UQR7</accession>
<protein>
    <submittedName>
        <fullName evidence="1">ABC transporter substrate-binding protein</fullName>
    </submittedName>
</protein>
<dbReference type="InterPro" id="IPR050490">
    <property type="entry name" value="Bact_solute-bd_prot1"/>
</dbReference>
<sequence length="432" mass="46487">MTTHFSRRHFLGLAGGTTGALMLGATGCGGSSGPGGSGSLTVWSLQDPVQNPIQKAALKRFSDKAGAQTKLETFLNTAYTQKLRVAMGSPNTPDVLFNWGGGSIRQYVDNGLLQDLTPELEKNPEFKAKFLPSVLEAGRIDGKYYGIPLRGMQPVILFYNKKLFEKHDAQPPTTWAETLKLVDTFKKAGVTPFAVAGAESWTQLMWLEYLCDRIGGPDVFGAIAEGDKSGWADPAMVRAIDAIADLAGRGGFGTNFSSVQYQTGASPLLAKGKAAMHLMGSWEYTNQLDQEPEFTKDGLGWTTFPAFEGGAGDPKAIVGNPTNYFSVSKRSENAGKALGFLKQEMGSDTYVDALIKGGDVPAVADIEARLKDSPNPEFAGFVYDMVRDAPSFQLSWDQAIENKYAQPMLTNLQKVFLGKLDGKGYAAAMKAA</sequence>
<dbReference type="RefSeq" id="WP_055470778.1">
    <property type="nucleotide sequence ID" value="NZ_JBIRWE010000004.1"/>
</dbReference>
<dbReference type="Gene3D" id="3.40.190.10">
    <property type="entry name" value="Periplasmic binding protein-like II"/>
    <property type="match status" value="2"/>
</dbReference>
<dbReference type="PANTHER" id="PTHR43649">
    <property type="entry name" value="ARABINOSE-BINDING PROTEIN-RELATED"/>
    <property type="match status" value="1"/>
</dbReference>